<dbReference type="Proteomes" id="UP000582974">
    <property type="component" value="Unassembled WGS sequence"/>
</dbReference>
<name>A0A838ADN7_9PSEU</name>
<keyword evidence="2" id="KW-0201">Cytochrome c-type biogenesis</keyword>
<gene>
    <name evidence="5" type="ORF">H0B56_17790</name>
</gene>
<evidence type="ECO:0000256" key="1">
    <source>
        <dbReference type="ARBA" id="ARBA00004196"/>
    </source>
</evidence>
<dbReference type="Pfam" id="PF08534">
    <property type="entry name" value="Redoxin"/>
    <property type="match status" value="1"/>
</dbReference>
<comment type="caution">
    <text evidence="5">The sequence shown here is derived from an EMBL/GenBank/DDBJ whole genome shotgun (WGS) entry which is preliminary data.</text>
</comment>
<keyword evidence="6" id="KW-1185">Reference proteome</keyword>
<dbReference type="RefSeq" id="WP_180894232.1">
    <property type="nucleotide sequence ID" value="NZ_JACCKD010000007.1"/>
</dbReference>
<evidence type="ECO:0000313" key="6">
    <source>
        <dbReference type="Proteomes" id="UP000582974"/>
    </source>
</evidence>
<dbReference type="InterPro" id="IPR036249">
    <property type="entry name" value="Thioredoxin-like_sf"/>
</dbReference>
<dbReference type="CDD" id="cd02966">
    <property type="entry name" value="TlpA_like_family"/>
    <property type="match status" value="1"/>
</dbReference>
<dbReference type="PROSITE" id="PS00194">
    <property type="entry name" value="THIOREDOXIN_1"/>
    <property type="match status" value="1"/>
</dbReference>
<dbReference type="PANTHER" id="PTHR42852:SF13">
    <property type="entry name" value="PROTEIN DIPZ"/>
    <property type="match status" value="1"/>
</dbReference>
<dbReference type="InterPro" id="IPR050553">
    <property type="entry name" value="Thioredoxin_ResA/DsbE_sf"/>
</dbReference>
<dbReference type="InterPro" id="IPR017937">
    <property type="entry name" value="Thioredoxin_CS"/>
</dbReference>
<dbReference type="GO" id="GO:0017004">
    <property type="term" value="P:cytochrome complex assembly"/>
    <property type="evidence" value="ECO:0007669"/>
    <property type="project" value="UniProtKB-KW"/>
</dbReference>
<dbReference type="PROSITE" id="PS51352">
    <property type="entry name" value="THIOREDOXIN_2"/>
    <property type="match status" value="1"/>
</dbReference>
<dbReference type="GO" id="GO:0016491">
    <property type="term" value="F:oxidoreductase activity"/>
    <property type="evidence" value="ECO:0007669"/>
    <property type="project" value="InterPro"/>
</dbReference>
<reference evidence="5 6" key="1">
    <citation type="submission" date="2020-07" db="EMBL/GenBank/DDBJ databases">
        <title>Genome of Haloechinothrix sp.</title>
        <authorList>
            <person name="Tang S.-K."/>
            <person name="Yang L."/>
            <person name="Zhu W.-Y."/>
        </authorList>
    </citation>
    <scope>NUCLEOTIDE SEQUENCE [LARGE SCALE GENOMIC DNA]</scope>
    <source>
        <strain evidence="5 6">YIM 98757</strain>
    </source>
</reference>
<feature type="domain" description="Thioredoxin" evidence="4">
    <location>
        <begin position="62"/>
        <end position="209"/>
    </location>
</feature>
<dbReference type="SUPFAM" id="SSF52833">
    <property type="entry name" value="Thioredoxin-like"/>
    <property type="match status" value="1"/>
</dbReference>
<accession>A0A838ADN7</accession>
<dbReference type="PANTHER" id="PTHR42852">
    <property type="entry name" value="THIOL:DISULFIDE INTERCHANGE PROTEIN DSBE"/>
    <property type="match status" value="1"/>
</dbReference>
<proteinExistence type="predicted"/>
<dbReference type="InterPro" id="IPR013740">
    <property type="entry name" value="Redoxin"/>
</dbReference>
<sequence>MSTAARWALACGVLVLAAVAALLPLVGKDSGAGDDSRPGPAEDSGLERARQDADLRPCPTGERAAAEVDDLEGVRAACLGDGEPVALGAALAGEATLINVWATWCGPCREELPILQEYAQSQDRVNVLGVQVESDPVDGLEMLTELGVRFPSVHDGAGSTGAVRDALGVPRALPASYFVSPSGEVTFITDPRVFYSVDDVREGVEAHGGGT</sequence>
<comment type="subcellular location">
    <subcellularLocation>
        <location evidence="1">Cell envelope</location>
    </subcellularLocation>
</comment>
<feature type="compositionally biased region" description="Basic and acidic residues" evidence="3">
    <location>
        <begin position="45"/>
        <end position="55"/>
    </location>
</feature>
<evidence type="ECO:0000256" key="3">
    <source>
        <dbReference type="SAM" id="MobiDB-lite"/>
    </source>
</evidence>
<evidence type="ECO:0000256" key="2">
    <source>
        <dbReference type="ARBA" id="ARBA00022748"/>
    </source>
</evidence>
<evidence type="ECO:0000259" key="4">
    <source>
        <dbReference type="PROSITE" id="PS51352"/>
    </source>
</evidence>
<evidence type="ECO:0000313" key="5">
    <source>
        <dbReference type="EMBL" id="MBA0127402.1"/>
    </source>
</evidence>
<dbReference type="Gene3D" id="3.40.30.10">
    <property type="entry name" value="Glutaredoxin"/>
    <property type="match status" value="1"/>
</dbReference>
<dbReference type="GO" id="GO:0030313">
    <property type="term" value="C:cell envelope"/>
    <property type="evidence" value="ECO:0007669"/>
    <property type="project" value="UniProtKB-SubCell"/>
</dbReference>
<protein>
    <submittedName>
        <fullName evidence="5">TlpA family protein disulfide reductase</fullName>
    </submittedName>
</protein>
<dbReference type="AlphaFoldDB" id="A0A838ADN7"/>
<dbReference type="EMBL" id="JACCKD010000007">
    <property type="protein sequence ID" value="MBA0127402.1"/>
    <property type="molecule type" value="Genomic_DNA"/>
</dbReference>
<organism evidence="5 6">
    <name type="scientific">Haloechinothrix aidingensis</name>
    <dbReference type="NCBI Taxonomy" id="2752311"/>
    <lineage>
        <taxon>Bacteria</taxon>
        <taxon>Bacillati</taxon>
        <taxon>Actinomycetota</taxon>
        <taxon>Actinomycetes</taxon>
        <taxon>Pseudonocardiales</taxon>
        <taxon>Pseudonocardiaceae</taxon>
        <taxon>Haloechinothrix</taxon>
    </lineage>
</organism>
<dbReference type="InterPro" id="IPR013766">
    <property type="entry name" value="Thioredoxin_domain"/>
</dbReference>
<feature type="region of interest" description="Disordered" evidence="3">
    <location>
        <begin position="29"/>
        <end position="58"/>
    </location>
</feature>